<protein>
    <submittedName>
        <fullName evidence="1">Uncharacterized protein</fullName>
    </submittedName>
</protein>
<dbReference type="Proteomes" id="UP000027778">
    <property type="component" value="Unassembled WGS sequence"/>
</dbReference>
<name>A0A073KBY5_9BACI</name>
<reference evidence="1 2" key="1">
    <citation type="submission" date="2014-06" db="EMBL/GenBank/DDBJ databases">
        <title>Draft genome sequence of Bacillus gaemokensis JCM 15801 (MCCC 1A00707).</title>
        <authorList>
            <person name="Lai Q."/>
            <person name="Liu Y."/>
            <person name="Shao Z."/>
        </authorList>
    </citation>
    <scope>NUCLEOTIDE SEQUENCE [LARGE SCALE GENOMIC DNA]</scope>
    <source>
        <strain evidence="1 2">JCM 15801</strain>
    </source>
</reference>
<sequence>MARSIRVLYRGVQGRVRRNFNWPPIKQNSAVVITAAEWRFAGGIFGSAGRPHLGEANVYVTNIGPHDPEGGPGSSGGVEFHLHVDWSSPLDVIVTISVLEDIENFVTA</sequence>
<dbReference type="AlphaFoldDB" id="A0A073KBY5"/>
<dbReference type="EMBL" id="JOTM01000010">
    <property type="protein sequence ID" value="KEK24031.1"/>
    <property type="molecule type" value="Genomic_DNA"/>
</dbReference>
<proteinExistence type="predicted"/>
<evidence type="ECO:0000313" key="2">
    <source>
        <dbReference type="Proteomes" id="UP000027778"/>
    </source>
</evidence>
<gene>
    <name evidence="1" type="ORF">BAGA_04825</name>
</gene>
<accession>A0A073KBY5</accession>
<keyword evidence="2" id="KW-1185">Reference proteome</keyword>
<dbReference type="OrthoDB" id="4333526at2"/>
<evidence type="ECO:0000313" key="1">
    <source>
        <dbReference type="EMBL" id="KEK24031.1"/>
    </source>
</evidence>
<comment type="caution">
    <text evidence="1">The sequence shown here is derived from an EMBL/GenBank/DDBJ whole genome shotgun (WGS) entry which is preliminary data.</text>
</comment>
<organism evidence="1 2">
    <name type="scientific">Bacillus gaemokensis</name>
    <dbReference type="NCBI Taxonomy" id="574375"/>
    <lineage>
        <taxon>Bacteria</taxon>
        <taxon>Bacillati</taxon>
        <taxon>Bacillota</taxon>
        <taxon>Bacilli</taxon>
        <taxon>Bacillales</taxon>
        <taxon>Bacillaceae</taxon>
        <taxon>Bacillus</taxon>
        <taxon>Bacillus cereus group</taxon>
    </lineage>
</organism>
<dbReference type="RefSeq" id="WP_033674887.1">
    <property type="nucleotide sequence ID" value="NZ_JOTM01000010.1"/>
</dbReference>